<feature type="region of interest" description="Disordered" evidence="1">
    <location>
        <begin position="2430"/>
        <end position="2476"/>
    </location>
</feature>
<accession>A0A2G5EL29</accession>
<dbReference type="PANTHER" id="PTHR31780:SF10">
    <property type="entry name" value="LD36051P"/>
    <property type="match status" value="1"/>
</dbReference>
<evidence type="ECO:0008006" key="4">
    <source>
        <dbReference type="Google" id="ProtNLM"/>
    </source>
</evidence>
<organism evidence="2 3">
    <name type="scientific">Aquilegia coerulea</name>
    <name type="common">Rocky mountain columbine</name>
    <dbReference type="NCBI Taxonomy" id="218851"/>
    <lineage>
        <taxon>Eukaryota</taxon>
        <taxon>Viridiplantae</taxon>
        <taxon>Streptophyta</taxon>
        <taxon>Embryophyta</taxon>
        <taxon>Tracheophyta</taxon>
        <taxon>Spermatophyta</taxon>
        <taxon>Magnoliopsida</taxon>
        <taxon>Ranunculales</taxon>
        <taxon>Ranunculaceae</taxon>
        <taxon>Thalictroideae</taxon>
        <taxon>Aquilegia</taxon>
    </lineage>
</organism>
<protein>
    <recommendedName>
        <fullName evidence="4">BAT2 N-terminal domain-containing protein</fullName>
    </recommendedName>
</protein>
<feature type="compositionally biased region" description="Basic and acidic residues" evidence="1">
    <location>
        <begin position="1697"/>
        <end position="1710"/>
    </location>
</feature>
<feature type="region of interest" description="Disordered" evidence="1">
    <location>
        <begin position="620"/>
        <end position="641"/>
    </location>
</feature>
<feature type="region of interest" description="Disordered" evidence="1">
    <location>
        <begin position="1008"/>
        <end position="1055"/>
    </location>
</feature>
<feature type="compositionally biased region" description="Low complexity" evidence="1">
    <location>
        <begin position="1071"/>
        <end position="1088"/>
    </location>
</feature>
<feature type="compositionally biased region" description="Polar residues" evidence="1">
    <location>
        <begin position="1497"/>
        <end position="1510"/>
    </location>
</feature>
<feature type="region of interest" description="Disordered" evidence="1">
    <location>
        <begin position="662"/>
        <end position="683"/>
    </location>
</feature>
<feature type="region of interest" description="Disordered" evidence="1">
    <location>
        <begin position="800"/>
        <end position="838"/>
    </location>
</feature>
<feature type="compositionally biased region" description="Basic residues" evidence="1">
    <location>
        <begin position="1711"/>
        <end position="1723"/>
    </location>
</feature>
<evidence type="ECO:0000313" key="2">
    <source>
        <dbReference type="EMBL" id="PIA56453.1"/>
    </source>
</evidence>
<feature type="region of interest" description="Disordered" evidence="1">
    <location>
        <begin position="311"/>
        <end position="426"/>
    </location>
</feature>
<feature type="compositionally biased region" description="Polar residues" evidence="1">
    <location>
        <begin position="1724"/>
        <end position="1762"/>
    </location>
</feature>
<feature type="compositionally biased region" description="Gly residues" evidence="1">
    <location>
        <begin position="102"/>
        <end position="113"/>
    </location>
</feature>
<feature type="compositionally biased region" description="Polar residues" evidence="1">
    <location>
        <begin position="2014"/>
        <end position="2031"/>
    </location>
</feature>
<feature type="region of interest" description="Disordered" evidence="1">
    <location>
        <begin position="1567"/>
        <end position="1599"/>
    </location>
</feature>
<reference evidence="2 3" key="1">
    <citation type="submission" date="2017-09" db="EMBL/GenBank/DDBJ databases">
        <title>WGS assembly of Aquilegia coerulea Goldsmith.</title>
        <authorList>
            <person name="Hodges S."/>
            <person name="Kramer E."/>
            <person name="Nordborg M."/>
            <person name="Tomkins J."/>
            <person name="Borevitz J."/>
            <person name="Derieg N."/>
            <person name="Yan J."/>
            <person name="Mihaltcheva S."/>
            <person name="Hayes R.D."/>
            <person name="Rokhsar D."/>
        </authorList>
    </citation>
    <scope>NUCLEOTIDE SEQUENCE [LARGE SCALE GENOMIC DNA]</scope>
    <source>
        <strain evidence="3">cv. Goldsmith</strain>
    </source>
</reference>
<feature type="compositionally biased region" description="Polar residues" evidence="1">
    <location>
        <begin position="506"/>
        <end position="516"/>
    </location>
</feature>
<feature type="compositionally biased region" description="Polar residues" evidence="1">
    <location>
        <begin position="2291"/>
        <end position="2323"/>
    </location>
</feature>
<feature type="compositionally biased region" description="Low complexity" evidence="1">
    <location>
        <begin position="1021"/>
        <end position="1030"/>
    </location>
</feature>
<dbReference type="InterPro" id="IPR051195">
    <property type="entry name" value="Fungal_stress_NST1"/>
</dbReference>
<feature type="compositionally biased region" description="Basic and acidic residues" evidence="1">
    <location>
        <begin position="385"/>
        <end position="395"/>
    </location>
</feature>
<dbReference type="Proteomes" id="UP000230069">
    <property type="component" value="Unassembled WGS sequence"/>
</dbReference>
<feature type="compositionally biased region" description="Low complexity" evidence="1">
    <location>
        <begin position="18"/>
        <end position="37"/>
    </location>
</feature>
<keyword evidence="3" id="KW-1185">Reference proteome</keyword>
<feature type="compositionally biased region" description="Low complexity" evidence="1">
    <location>
        <begin position="147"/>
        <end position="158"/>
    </location>
</feature>
<feature type="compositionally biased region" description="Basic and acidic residues" evidence="1">
    <location>
        <begin position="699"/>
        <end position="731"/>
    </location>
</feature>
<feature type="region of interest" description="Disordered" evidence="1">
    <location>
        <begin position="699"/>
        <end position="765"/>
    </location>
</feature>
<feature type="compositionally biased region" description="Low complexity" evidence="1">
    <location>
        <begin position="751"/>
        <end position="762"/>
    </location>
</feature>
<feature type="region of interest" description="Disordered" evidence="1">
    <location>
        <begin position="1697"/>
        <end position="1762"/>
    </location>
</feature>
<feature type="region of interest" description="Disordered" evidence="1">
    <location>
        <begin position="1258"/>
        <end position="1282"/>
    </location>
</feature>
<evidence type="ECO:0000256" key="1">
    <source>
        <dbReference type="SAM" id="MobiDB-lite"/>
    </source>
</evidence>
<dbReference type="OrthoDB" id="1931055at2759"/>
<name>A0A2G5EL29_AQUCA</name>
<dbReference type="CDD" id="cd22249">
    <property type="entry name" value="UDM1_RNF168_RNF169-like"/>
    <property type="match status" value="1"/>
</dbReference>
<feature type="region of interest" description="Disordered" evidence="1">
    <location>
        <begin position="499"/>
        <end position="526"/>
    </location>
</feature>
<dbReference type="STRING" id="218851.A0A2G5EL29"/>
<dbReference type="PANTHER" id="PTHR31780">
    <property type="entry name" value="STRESS RESPONSE PROTEIN NST1-RELATED"/>
    <property type="match status" value="1"/>
</dbReference>
<feature type="region of interest" description="Disordered" evidence="1">
    <location>
        <begin position="2011"/>
        <end position="2037"/>
    </location>
</feature>
<dbReference type="InParanoid" id="A0A2G5EL29"/>
<dbReference type="FunCoup" id="A0A2G5EL29">
    <property type="interactions" value="1689"/>
</dbReference>
<feature type="region of interest" description="Disordered" evidence="1">
    <location>
        <begin position="923"/>
        <end position="943"/>
    </location>
</feature>
<feature type="compositionally biased region" description="Polar residues" evidence="1">
    <location>
        <begin position="213"/>
        <end position="224"/>
    </location>
</feature>
<proteinExistence type="predicted"/>
<gene>
    <name evidence="2" type="ORF">AQUCO_00700648v1</name>
</gene>
<feature type="compositionally biased region" description="Polar residues" evidence="1">
    <location>
        <begin position="2104"/>
        <end position="2117"/>
    </location>
</feature>
<feature type="region of interest" description="Disordered" evidence="1">
    <location>
        <begin position="2097"/>
        <end position="2120"/>
    </location>
</feature>
<feature type="region of interest" description="Disordered" evidence="1">
    <location>
        <begin position="2278"/>
        <end position="2323"/>
    </location>
</feature>
<feature type="compositionally biased region" description="Gly residues" evidence="1">
    <location>
        <begin position="38"/>
        <end position="59"/>
    </location>
</feature>
<feature type="region of interest" description="Disordered" evidence="1">
    <location>
        <begin position="1071"/>
        <end position="1109"/>
    </location>
</feature>
<feature type="region of interest" description="Disordered" evidence="1">
    <location>
        <begin position="213"/>
        <end position="291"/>
    </location>
</feature>
<feature type="region of interest" description="Disordered" evidence="1">
    <location>
        <begin position="1497"/>
        <end position="1517"/>
    </location>
</feature>
<feature type="compositionally biased region" description="Basic and acidic residues" evidence="1">
    <location>
        <begin position="354"/>
        <end position="370"/>
    </location>
</feature>
<feature type="region of interest" description="Disordered" evidence="1">
    <location>
        <begin position="1448"/>
        <end position="1481"/>
    </location>
</feature>
<feature type="compositionally biased region" description="Polar residues" evidence="1">
    <location>
        <begin position="800"/>
        <end position="809"/>
    </location>
</feature>
<sequence>MANPGVGSKFVSVNLNKSYGQRSSSSGNSGGASRVRSSGGGNGVGGGIGVGGGGGGGGMVVLSRSRSSIVGVQKGGPKLSVPPPLNLPSLRKEHERFDSSSSGGGSAGAGNTGAGSRPTSSGIGWTKPAPLVLQENDTGNDQHLIERSGVGSPRVSGSDLSSYPSERASRGNNVYMPPSARSGMTGAPVAAPARDFPPVQRAVVLRGEDFPSLQATLPTTSGVAQKQKDNLNQKQNPKVSGQLDEQTGNSYLRPPFVTHPQNQSSLLIASDDKEGVNHRLGGSRNSEHVRNQDDFFPSPLPLVRLNHTSDWADDERDTGHGIPDRDRDQGYSRSDFLRDRDFDFPRISVPPRTSIHDHSEGRGLRHDDMGRLPSGGFLRGNTYNREVRSPSREGLDGSSWRTPSLLKDGFGGDRNGNAARPLGMHRENGIVNKYGQSHLRDSARDGYSSGFSGNPDPRFGRRDMGYGQGIRQTGNHMSESYSGRGAEQTKLDYYGSDLPSRHRGDSFQNGTLNKTSGKGMFTNDPNFNVSREKRLSSGKQFLEEPFLKDIGSGPDFDGRDPLTGTLVGVLKKKKDVLKEAEFYDPARESFEAELERVQKLQEQERQRVVEEHTRALELARKEEEERERVAREEEERRRRIEEEVREAAWRAEQERLEALRRAEEQKAAREEEKRRMQLEEERRKEAARKKLLELEARIARRQAEVTKDNESSSAFRDERMPGPLQEKDGQRQADVVDWEDGERMVERITNSASSDSSSLNRSYEMNSRSQFYKDGDSTFLDRGKLSNSWRRDVYENGNSSTIWQDQENGYRSPKRDAYGAGRAFPRKEFNGGLGTMPSKTFARGGIPESPMVDNFSHPRGNRWNLAGDGDPYSRNSDIDPVINDNFADKFSDVGWGLGRHRASHYASYPERLYQNSDSDGFSSFAKSRHSVRQPRVLPPPSLAAMNKNSLRSQIEPPSSSAFRDSEISYLHAQRKSEPILHAGYEASYHEVDQSRMVDFQKENTISQDQIGSKIATPRCESQSSLSVSSPPSSPTHLSQDDLEDSGDPSSLPAAAEDNDVHLSDIEHAGSVAEVSSNSKVAASSSITSVEDEEWDIENHGDLPDQEEYDEEDSCYREEDELHEGNDENVNLSQECEDLHLQENDPSRKKDQMVFGLNESIDVAVPNGDDLERSSGNEEKIAERQQVNVCVSDAGSLDGSVGIEQGIQSGNGSPLVSVESSKMTQEAEKTSVNFGDEHVSAVHSSVASSSYLLDSVEASSTSTLPPHQPLSSSGDMTLPSSTTQPIMSAVSAPTQSEVPINLQFGLFSGPSLIPSPVQAIQIGSIQMPLHLHHQVAPSLNQMHPPQPPFFQFGQLRYASPVSQGILPLGPQSMSFVQSSVPAPYSFNQNQNGSLKNQEGQDPRIINPSMRDKLADVSVDNQPGVQQLLIQPQHSSKEMNIMSVRQCAENEQNVSHSRPDSSVVERSMRAESNSHPDSGYRYFDTKKTYRSNFNMKESQTQLHVEPPTSQLISKAPGPMFSSRGKRLVYTVKNSGGRLSHPVSERPHTDFRGFQRRARPKLPRTEFRVRQNVDKRQTEASVSSNYPEAEKSSFNGRLSGTSVPKMSKQMVEAEGWNSDSSNALVVGSDSKMEKQLDREEVTSSDISHSREVNFERNTSFDEDVDAPLQSGIVRVYKQPGIEAPSDEDDFIEVRSKRQMLNDRREQREREIKAKSKMMKASRKRRSVSQNNVAHNISNKASTSLSRETANSSYPKSVISDSQSLERPTRYTNRIVSPPLAPIGTPSANTDAQADIRPYVTKSPQTRSIPVMSTSGSSLSYENKNLLLDSGPTSLSPWGNARMNQQVMALTQTQFDDAMKSARFEKHLASFGDRTSSVIEPNKLSSTIVTQDKSFSSVASPLNSLLAGEKIQFGAVTSPTILPPSSHVAPNGMGSCRSDVPIEHNLSALEDDCSLFFEKDKHLNESCVDHEDSEAEAEAEAAASAVAVAAISSDEIVGSGCSVSVSEAKSFVGAENEGSASESGGVSDRQSGSQSRGEESLSVALPADLSVETPSLSIWPSLPSPQHSSGQMLSHFPGGPPSHYPCYEMNPMLGGPIFAFGPHDETAGAQSQSHKNNASGSGSLGAWQQCHSGVDSFYGPPTGYTGPFIGPSGGIPGVQGPPHMVVYNHFTPVGQFGQVGLSFMGATYIPSGKQPDWKHNPASSAMGISEGDMNNLNIPPVHHNPHSMPPPIQHLAPGSPLLPMASPLTMFDMSPFQSSGDVPVQARWSHFSASPLHSAPLSMPLPQHAEGVLPSQFNHGSTIDQSTGNKFHESCSSATSDNSRNFSVETSATVSQFPDELGLMDTSSTTSARVSVSRPASYSSTIINGKAQSVGTKNLSRSAATSAGDYSSIHTNSSLSMSSSVKTHSAQQSQQYLHPTGYTDQRGVGVSQKVASGGEWSHRRMGFQGRNQSSGTDKKVKQIYVPKPATSQTSTPNTSG</sequence>
<feature type="region of interest" description="Disordered" evidence="1">
    <location>
        <begin position="440"/>
        <end position="460"/>
    </location>
</feature>
<feature type="compositionally biased region" description="Polar residues" evidence="1">
    <location>
        <begin position="1576"/>
        <end position="1599"/>
    </location>
</feature>
<dbReference type="EMBL" id="KZ305024">
    <property type="protein sequence ID" value="PIA56453.1"/>
    <property type="molecule type" value="Genomic_DNA"/>
</dbReference>
<feature type="region of interest" description="Disordered" evidence="1">
    <location>
        <begin position="18"/>
        <end position="193"/>
    </location>
</feature>
<feature type="compositionally biased region" description="Basic and acidic residues" evidence="1">
    <location>
        <begin position="317"/>
        <end position="344"/>
    </location>
</feature>
<feature type="compositionally biased region" description="Polar residues" evidence="1">
    <location>
        <begin position="2465"/>
        <end position="2476"/>
    </location>
</feature>
<evidence type="ECO:0000313" key="3">
    <source>
        <dbReference type="Proteomes" id="UP000230069"/>
    </source>
</evidence>